<feature type="region of interest" description="Disordered" evidence="10">
    <location>
        <begin position="1"/>
        <end position="84"/>
    </location>
</feature>
<dbReference type="GO" id="GO:0000139">
    <property type="term" value="C:Golgi membrane"/>
    <property type="evidence" value="ECO:0007669"/>
    <property type="project" value="UniProtKB-SubCell"/>
</dbReference>
<evidence type="ECO:0000256" key="8">
    <source>
        <dbReference type="ARBA" id="ARBA00023136"/>
    </source>
</evidence>
<evidence type="ECO:0000256" key="1">
    <source>
        <dbReference type="ARBA" id="ARBA00009727"/>
    </source>
</evidence>
<keyword evidence="7 9" id="KW-0333">Golgi apparatus</keyword>
<keyword evidence="2 9" id="KW-0813">Transport</keyword>
<name>A0A7J7JBW4_BUGNE</name>
<comment type="similarity">
    <text evidence="1 9">Belongs to the YIF1 family.</text>
</comment>
<dbReference type="OrthoDB" id="337750at2759"/>
<organism evidence="11 12">
    <name type="scientific">Bugula neritina</name>
    <name type="common">Brown bryozoan</name>
    <name type="synonym">Sertularia neritina</name>
    <dbReference type="NCBI Taxonomy" id="10212"/>
    <lineage>
        <taxon>Eukaryota</taxon>
        <taxon>Metazoa</taxon>
        <taxon>Spiralia</taxon>
        <taxon>Lophotrochozoa</taxon>
        <taxon>Bryozoa</taxon>
        <taxon>Gymnolaemata</taxon>
        <taxon>Cheilostomatida</taxon>
        <taxon>Flustrina</taxon>
        <taxon>Buguloidea</taxon>
        <taxon>Bugulidae</taxon>
        <taxon>Bugula</taxon>
    </lineage>
</organism>
<gene>
    <name evidence="11" type="ORF">EB796_018556</name>
</gene>
<dbReference type="AlphaFoldDB" id="A0A7J7JBW4"/>
<evidence type="ECO:0000256" key="10">
    <source>
        <dbReference type="SAM" id="MobiDB-lite"/>
    </source>
</evidence>
<dbReference type="Proteomes" id="UP000593567">
    <property type="component" value="Unassembled WGS sequence"/>
</dbReference>
<comment type="subcellular location">
    <subcellularLocation>
        <location evidence="9">Endoplasmic reticulum membrane</location>
        <topology evidence="9">Multi-pass membrane protein</topology>
    </subcellularLocation>
    <subcellularLocation>
        <location evidence="9">Golgi apparatus membrane</location>
        <topology evidence="9">Multi-pass membrane protein</topology>
    </subcellularLocation>
</comment>
<keyword evidence="6 9" id="KW-1133">Transmembrane helix</keyword>
<feature type="compositionally biased region" description="Basic residues" evidence="10">
    <location>
        <begin position="24"/>
        <end position="33"/>
    </location>
</feature>
<feature type="transmembrane region" description="Helical" evidence="9">
    <location>
        <begin position="208"/>
        <end position="227"/>
    </location>
</feature>
<dbReference type="GO" id="GO:0005789">
    <property type="term" value="C:endoplasmic reticulum membrane"/>
    <property type="evidence" value="ECO:0007669"/>
    <property type="project" value="UniProtKB-SubCell"/>
</dbReference>
<accession>A0A7J7JBW4</accession>
<comment type="caution">
    <text evidence="11">The sequence shown here is derived from an EMBL/GenBank/DDBJ whole genome shotgun (WGS) entry which is preliminary data.</text>
</comment>
<dbReference type="GO" id="GO:0030134">
    <property type="term" value="C:COPII-coated ER to Golgi transport vesicle"/>
    <property type="evidence" value="ECO:0007669"/>
    <property type="project" value="TreeGrafter"/>
</dbReference>
<evidence type="ECO:0000256" key="9">
    <source>
        <dbReference type="RuleBase" id="RU368073"/>
    </source>
</evidence>
<evidence type="ECO:0000256" key="3">
    <source>
        <dbReference type="ARBA" id="ARBA00022692"/>
    </source>
</evidence>
<dbReference type="PANTHER" id="PTHR14083">
    <property type="entry name" value="YIP1 INTERACTING FACTOR HOMOLOG YIF1 PROTEIN"/>
    <property type="match status" value="1"/>
</dbReference>
<feature type="compositionally biased region" description="Low complexity" evidence="10">
    <location>
        <begin position="44"/>
        <end position="54"/>
    </location>
</feature>
<evidence type="ECO:0000256" key="2">
    <source>
        <dbReference type="ARBA" id="ARBA00022448"/>
    </source>
</evidence>
<evidence type="ECO:0000313" key="12">
    <source>
        <dbReference type="Proteomes" id="UP000593567"/>
    </source>
</evidence>
<dbReference type="GO" id="GO:0005793">
    <property type="term" value="C:endoplasmic reticulum-Golgi intermediate compartment"/>
    <property type="evidence" value="ECO:0007669"/>
    <property type="project" value="UniProtKB-UniRule"/>
</dbReference>
<evidence type="ECO:0000256" key="7">
    <source>
        <dbReference type="ARBA" id="ARBA00023034"/>
    </source>
</evidence>
<sequence>MDVPAGYSANAATPGGSAPTPSRGPKKLGKKASRPANPQMFTDIPQSQPIPSQQGGYYNPAQQAPPGSYYGTPQPAAPMPQFPGQQYMADPMANMAMQYGGTLADQGKEYMQQNLEKYVSASKVKYYFAVDTSYVGRKLGLLVFPFTHSNWSVAFNQDEPVAPRYDVNAPDLYIPMMGLITFVLASAVALGLHGRFTPETIGMVTSSALGYLLLEILVILFVMYILAVQTSLTYLDWCAYCGYKYFGMVLALIAGVYINRMTYYCILIYTGVALVFFLVRFK</sequence>
<dbReference type="GO" id="GO:0015031">
    <property type="term" value="P:protein transport"/>
    <property type="evidence" value="ECO:0007669"/>
    <property type="project" value="UniProtKB-KW"/>
</dbReference>
<dbReference type="GO" id="GO:0006888">
    <property type="term" value="P:endoplasmic reticulum to Golgi vesicle-mediated transport"/>
    <property type="evidence" value="ECO:0007669"/>
    <property type="project" value="UniProtKB-UniRule"/>
</dbReference>
<comment type="function">
    <text evidence="9">Has a role in transport between endoplasmic reticulum and Golgi.</text>
</comment>
<dbReference type="PANTHER" id="PTHR14083:SF0">
    <property type="entry name" value="YIP1D-INTERACTING FACTOR 1, ISOFORM C"/>
    <property type="match status" value="1"/>
</dbReference>
<keyword evidence="3 9" id="KW-0812">Transmembrane</keyword>
<evidence type="ECO:0000256" key="6">
    <source>
        <dbReference type="ARBA" id="ARBA00022989"/>
    </source>
</evidence>
<evidence type="ECO:0000256" key="4">
    <source>
        <dbReference type="ARBA" id="ARBA00022824"/>
    </source>
</evidence>
<dbReference type="EMBL" id="VXIV02002758">
    <property type="protein sequence ID" value="KAF6023134.1"/>
    <property type="molecule type" value="Genomic_DNA"/>
</dbReference>
<reference evidence="11" key="1">
    <citation type="submission" date="2020-06" db="EMBL/GenBank/DDBJ databases">
        <title>Draft genome of Bugula neritina, a colonial animal packing powerful symbionts and potential medicines.</title>
        <authorList>
            <person name="Rayko M."/>
        </authorList>
    </citation>
    <scope>NUCLEOTIDE SEQUENCE [LARGE SCALE GENOMIC DNA]</scope>
    <source>
        <strain evidence="11">Kwan_BN1</strain>
    </source>
</reference>
<dbReference type="InterPro" id="IPR005578">
    <property type="entry name" value="Yif1_fam"/>
</dbReference>
<dbReference type="Pfam" id="PF03878">
    <property type="entry name" value="YIF1"/>
    <property type="match status" value="1"/>
</dbReference>
<keyword evidence="8 9" id="KW-0472">Membrane</keyword>
<evidence type="ECO:0000256" key="5">
    <source>
        <dbReference type="ARBA" id="ARBA00022927"/>
    </source>
</evidence>
<keyword evidence="5 9" id="KW-0653">Protein transport</keyword>
<feature type="transmembrane region" description="Helical" evidence="9">
    <location>
        <begin position="261"/>
        <end position="279"/>
    </location>
</feature>
<evidence type="ECO:0000313" key="11">
    <source>
        <dbReference type="EMBL" id="KAF6023134.1"/>
    </source>
</evidence>
<keyword evidence="12" id="KW-1185">Reference proteome</keyword>
<proteinExistence type="inferred from homology"/>
<protein>
    <recommendedName>
        <fullName evidence="9">Protein YIF1</fullName>
    </recommendedName>
</protein>
<feature type="transmembrane region" description="Helical" evidence="9">
    <location>
        <begin position="172"/>
        <end position="196"/>
    </location>
</feature>
<keyword evidence="4 9" id="KW-0256">Endoplasmic reticulum</keyword>
<feature type="transmembrane region" description="Helical" evidence="9">
    <location>
        <begin position="234"/>
        <end position="255"/>
    </location>
</feature>